<evidence type="ECO:0000313" key="2">
    <source>
        <dbReference type="Proteomes" id="UP001212170"/>
    </source>
</evidence>
<name>A0ABT4WB60_9FLAO</name>
<comment type="caution">
    <text evidence="1">The sequence shown here is derived from an EMBL/GenBank/DDBJ whole genome shotgun (WGS) entry which is preliminary data.</text>
</comment>
<keyword evidence="2" id="KW-1185">Reference proteome</keyword>
<proteinExistence type="predicted"/>
<dbReference type="RefSeq" id="WP_271335624.1">
    <property type="nucleotide sequence ID" value="NZ_JAMZNK010000011.1"/>
</dbReference>
<reference evidence="1 2" key="1">
    <citation type="journal article" date="2023" name="Chemosphere">
        <title>Whole genome analysis of Flavobacterium aziz-sancarii sp. nov., isolated from Ardley Island (Antarctica), revealed a rich resistome and bioremediation potential.</title>
        <authorList>
            <person name="Otur C."/>
            <person name="Okay S."/>
            <person name="Kurt-Kizildogan A."/>
        </authorList>
    </citation>
    <scope>NUCLEOTIDE SEQUENCE [LARGE SCALE GENOMIC DNA]</scope>
    <source>
        <strain evidence="1 2">AC</strain>
    </source>
</reference>
<evidence type="ECO:0000313" key="1">
    <source>
        <dbReference type="EMBL" id="MDA6069814.1"/>
    </source>
</evidence>
<protein>
    <submittedName>
        <fullName evidence="1">Uncharacterized protein</fullName>
    </submittedName>
</protein>
<organism evidence="1 2">
    <name type="scientific">Flavobacterium azizsancarii</name>
    <dbReference type="NCBI Taxonomy" id="2961580"/>
    <lineage>
        <taxon>Bacteria</taxon>
        <taxon>Pseudomonadati</taxon>
        <taxon>Bacteroidota</taxon>
        <taxon>Flavobacteriia</taxon>
        <taxon>Flavobacteriales</taxon>
        <taxon>Flavobacteriaceae</taxon>
        <taxon>Flavobacterium</taxon>
    </lineage>
</organism>
<dbReference type="Proteomes" id="UP001212170">
    <property type="component" value="Unassembled WGS sequence"/>
</dbReference>
<dbReference type="EMBL" id="JAMZNK010000011">
    <property type="protein sequence ID" value="MDA6069814.1"/>
    <property type="molecule type" value="Genomic_DNA"/>
</dbReference>
<accession>A0ABT4WB60</accession>
<gene>
    <name evidence="1" type="ORF">NJT12_09300</name>
</gene>
<sequence length="68" mass="7925">MVLVFKTNIDTVSKVKRISAKLNKLFPKSKWNFDLEDCDNILRFESDIDIVKEVMILMKITGFECEAL</sequence>